<gene>
    <name evidence="8" type="ORF">BGO89_02420</name>
</gene>
<keyword evidence="2" id="KW-1003">Cell membrane</keyword>
<dbReference type="SUPFAM" id="SSF52540">
    <property type="entry name" value="P-loop containing nucleoside triphosphate hydrolases"/>
    <property type="match status" value="1"/>
</dbReference>
<evidence type="ECO:0000256" key="5">
    <source>
        <dbReference type="ARBA" id="ARBA00022967"/>
    </source>
</evidence>
<protein>
    <submittedName>
        <fullName evidence="8">Phosphonate ABC transporter ATP-binding protein</fullName>
    </submittedName>
</protein>
<evidence type="ECO:0000256" key="1">
    <source>
        <dbReference type="ARBA" id="ARBA00022448"/>
    </source>
</evidence>
<dbReference type="Pfam" id="PF00005">
    <property type="entry name" value="ABC_tran"/>
    <property type="match status" value="1"/>
</dbReference>
<reference evidence="8 9" key="1">
    <citation type="submission" date="2016-09" db="EMBL/GenBank/DDBJ databases">
        <title>Genome-resolved meta-omics ties microbial dynamics to process performance in biotechnology for thiocyanate degradation.</title>
        <authorList>
            <person name="Kantor R.S."/>
            <person name="Huddy R.J."/>
            <person name="Iyer R."/>
            <person name="Thomas B.C."/>
            <person name="Brown C.T."/>
            <person name="Anantharaman K."/>
            <person name="Tringe S."/>
            <person name="Hettich R.L."/>
            <person name="Harrison S.T."/>
            <person name="Banfield J.F."/>
        </authorList>
    </citation>
    <scope>NUCLEOTIDE SEQUENCE [LARGE SCALE GENOMIC DNA]</scope>
    <source>
        <strain evidence="8">59-99</strain>
    </source>
</reference>
<dbReference type="InterPro" id="IPR027417">
    <property type="entry name" value="P-loop_NTPase"/>
</dbReference>
<evidence type="ECO:0000256" key="6">
    <source>
        <dbReference type="ARBA" id="ARBA00023136"/>
    </source>
</evidence>
<organism evidence="8 9">
    <name type="scientific">Candidatus Kapaibacterium thiocyanatum</name>
    <dbReference type="NCBI Taxonomy" id="1895771"/>
    <lineage>
        <taxon>Bacteria</taxon>
        <taxon>Pseudomonadati</taxon>
        <taxon>Candidatus Kapaibacteriota</taxon>
        <taxon>Candidatus Kapaibacteriia</taxon>
        <taxon>Candidatus Kapaibacteriales</taxon>
        <taxon>Candidatus Kapaibacteriaceae</taxon>
        <taxon>Candidatus Kapaibacterium</taxon>
    </lineage>
</organism>
<dbReference type="InterPro" id="IPR003439">
    <property type="entry name" value="ABC_transporter-like_ATP-bd"/>
</dbReference>
<dbReference type="GO" id="GO:0015416">
    <property type="term" value="F:ABC-type phosphonate transporter activity"/>
    <property type="evidence" value="ECO:0007669"/>
    <property type="project" value="InterPro"/>
</dbReference>
<dbReference type="InterPro" id="IPR012693">
    <property type="entry name" value="ABC_transpr_PhnC"/>
</dbReference>
<keyword evidence="4 8" id="KW-0067">ATP-binding</keyword>
<evidence type="ECO:0000256" key="2">
    <source>
        <dbReference type="ARBA" id="ARBA00022475"/>
    </source>
</evidence>
<evidence type="ECO:0000313" key="9">
    <source>
        <dbReference type="Proteomes" id="UP000184233"/>
    </source>
</evidence>
<keyword evidence="3" id="KW-0547">Nucleotide-binding</keyword>
<dbReference type="InterPro" id="IPR003593">
    <property type="entry name" value="AAA+_ATPase"/>
</dbReference>
<evidence type="ECO:0000259" key="7">
    <source>
        <dbReference type="PROSITE" id="PS50893"/>
    </source>
</evidence>
<dbReference type="CDD" id="cd03256">
    <property type="entry name" value="ABC_PhnC_transporter"/>
    <property type="match status" value="1"/>
</dbReference>
<dbReference type="InterPro" id="IPR017871">
    <property type="entry name" value="ABC_transporter-like_CS"/>
</dbReference>
<dbReference type="AlphaFoldDB" id="A0A1M3L225"/>
<dbReference type="GO" id="GO:0016887">
    <property type="term" value="F:ATP hydrolysis activity"/>
    <property type="evidence" value="ECO:0007669"/>
    <property type="project" value="InterPro"/>
</dbReference>
<proteinExistence type="predicted"/>
<comment type="caution">
    <text evidence="8">The sequence shown here is derived from an EMBL/GenBank/DDBJ whole genome shotgun (WGS) entry which is preliminary data.</text>
</comment>
<dbReference type="Gene3D" id="3.40.50.300">
    <property type="entry name" value="P-loop containing nucleotide triphosphate hydrolases"/>
    <property type="match status" value="1"/>
</dbReference>
<keyword evidence="6" id="KW-0472">Membrane</keyword>
<dbReference type="InterPro" id="IPR050086">
    <property type="entry name" value="MetN_ABC_transporter-like"/>
</dbReference>
<dbReference type="PROSITE" id="PS50893">
    <property type="entry name" value="ABC_TRANSPORTER_2"/>
    <property type="match status" value="1"/>
</dbReference>
<dbReference type="PROSITE" id="PS00211">
    <property type="entry name" value="ABC_TRANSPORTER_1"/>
    <property type="match status" value="1"/>
</dbReference>
<keyword evidence="5" id="KW-1278">Translocase</keyword>
<dbReference type="Proteomes" id="UP000184233">
    <property type="component" value="Unassembled WGS sequence"/>
</dbReference>
<dbReference type="PANTHER" id="PTHR43166">
    <property type="entry name" value="AMINO ACID IMPORT ATP-BINDING PROTEIN"/>
    <property type="match status" value="1"/>
</dbReference>
<dbReference type="SMART" id="SM00382">
    <property type="entry name" value="AAA"/>
    <property type="match status" value="1"/>
</dbReference>
<dbReference type="PANTHER" id="PTHR43166:SF6">
    <property type="entry name" value="PHOSPHONATES IMPORT ATP-BINDING PROTEIN PHNC"/>
    <property type="match status" value="1"/>
</dbReference>
<keyword evidence="1" id="KW-0813">Transport</keyword>
<dbReference type="NCBIfam" id="TIGR02315">
    <property type="entry name" value="ABC_phnC"/>
    <property type="match status" value="1"/>
</dbReference>
<dbReference type="GO" id="GO:0016020">
    <property type="term" value="C:membrane"/>
    <property type="evidence" value="ECO:0007669"/>
    <property type="project" value="InterPro"/>
</dbReference>
<evidence type="ECO:0000256" key="3">
    <source>
        <dbReference type="ARBA" id="ARBA00022741"/>
    </source>
</evidence>
<accession>A0A1M3L225</accession>
<dbReference type="EMBL" id="MKVH01000013">
    <property type="protein sequence ID" value="OJX59292.1"/>
    <property type="molecule type" value="Genomic_DNA"/>
</dbReference>
<evidence type="ECO:0000256" key="4">
    <source>
        <dbReference type="ARBA" id="ARBA00022840"/>
    </source>
</evidence>
<sequence>MQPFVSVKHLFLTYPNGYQALRDVSFDVHAGEFLVVIGLSGSGKSTLMRTINRLLEPTEGSIVVNGTDVTHVDGEALRRHRARIGMIFQHFNLIKRHSVLRNVLYGALGSTPTWSSLAGRFTQDQQSMAMDNLNVVGIADKARQRADALSGGQQQRVAIARALMQRPDLLLADEPVASLDPATSHSVMSYLERINRDYGTTVICNLHFLSLVRQYATRVIALRNGEKVFEGLPADITDEWFRTIYGDDAAEVEIR</sequence>
<dbReference type="GO" id="GO:0005524">
    <property type="term" value="F:ATP binding"/>
    <property type="evidence" value="ECO:0007669"/>
    <property type="project" value="UniProtKB-KW"/>
</dbReference>
<feature type="domain" description="ABC transporter" evidence="7">
    <location>
        <begin position="5"/>
        <end position="249"/>
    </location>
</feature>
<evidence type="ECO:0000313" key="8">
    <source>
        <dbReference type="EMBL" id="OJX59292.1"/>
    </source>
</evidence>
<name>A0A1M3L225_9BACT</name>
<dbReference type="STRING" id="1895771.BGO89_02420"/>